<evidence type="ECO:0000313" key="2">
    <source>
        <dbReference type="Proteomes" id="UP001196870"/>
    </source>
</evidence>
<name>A0ABS5F1Y9_9PROT</name>
<gene>
    <name evidence="1" type="ORF">GXW71_19595</name>
</gene>
<dbReference type="EMBL" id="JAAGBB010000024">
    <property type="protein sequence ID" value="MBR0666572.1"/>
    <property type="molecule type" value="Genomic_DNA"/>
</dbReference>
<organism evidence="1 2">
    <name type="scientific">Plastoroseomonas hellenica</name>
    <dbReference type="NCBI Taxonomy" id="2687306"/>
    <lineage>
        <taxon>Bacteria</taxon>
        <taxon>Pseudomonadati</taxon>
        <taxon>Pseudomonadota</taxon>
        <taxon>Alphaproteobacteria</taxon>
        <taxon>Acetobacterales</taxon>
        <taxon>Acetobacteraceae</taxon>
        <taxon>Plastoroseomonas</taxon>
    </lineage>
</organism>
<accession>A0ABS5F1Y9</accession>
<comment type="caution">
    <text evidence="1">The sequence shown here is derived from an EMBL/GenBank/DDBJ whole genome shotgun (WGS) entry which is preliminary data.</text>
</comment>
<protein>
    <submittedName>
        <fullName evidence="1">Transposase</fullName>
    </submittedName>
</protein>
<keyword evidence="2" id="KW-1185">Reference proteome</keyword>
<evidence type="ECO:0000313" key="1">
    <source>
        <dbReference type="EMBL" id="MBR0666572.1"/>
    </source>
</evidence>
<dbReference type="Proteomes" id="UP001196870">
    <property type="component" value="Unassembled WGS sequence"/>
</dbReference>
<sequence>MLQPFSRTLRHHSACSLTGPYDADHLRHRLEQQGTAVVTRPRAAVAGPTTHSTTTHIVDGNVIERMFCRLNDWRCIATRYDRLARNFLSALALAAPLLSG</sequence>
<proteinExistence type="predicted"/>
<reference evidence="2" key="1">
    <citation type="journal article" date="2021" name="Syst. Appl. Microbiol.">
        <title>Roseomonas hellenica sp. nov., isolated from roots of wild-growing Alkanna tinctoria.</title>
        <authorList>
            <person name="Rat A."/>
            <person name="Naranjo H.D."/>
            <person name="Lebbe L."/>
            <person name="Cnockaert M."/>
            <person name="Krigas N."/>
            <person name="Grigoriadou K."/>
            <person name="Maloupa E."/>
            <person name="Willems A."/>
        </authorList>
    </citation>
    <scope>NUCLEOTIDE SEQUENCE [LARGE SCALE GENOMIC DNA]</scope>
    <source>
        <strain evidence="2">LMG 31523</strain>
    </source>
</reference>